<dbReference type="GO" id="GO:0003677">
    <property type="term" value="F:DNA binding"/>
    <property type="evidence" value="ECO:0007669"/>
    <property type="project" value="InterPro"/>
</dbReference>
<dbReference type="SUPFAM" id="SSF53335">
    <property type="entry name" value="S-adenosyl-L-methionine-dependent methyltransferases"/>
    <property type="match status" value="1"/>
</dbReference>
<dbReference type="PANTHER" id="PTHR13370:SF3">
    <property type="entry name" value="TRNA (GUANINE(10)-N2)-METHYLTRANSFERASE HOMOLOG"/>
    <property type="match status" value="1"/>
</dbReference>
<evidence type="ECO:0000259" key="4">
    <source>
        <dbReference type="Pfam" id="PF01555"/>
    </source>
</evidence>
<comment type="similarity">
    <text evidence="3">Belongs to the N(4)/N(6)-methyltransferase family.</text>
</comment>
<proteinExistence type="inferred from homology"/>
<dbReference type="Gene3D" id="3.40.1350.10">
    <property type="match status" value="1"/>
</dbReference>
<dbReference type="GO" id="GO:0005737">
    <property type="term" value="C:cytoplasm"/>
    <property type="evidence" value="ECO:0007669"/>
    <property type="project" value="TreeGrafter"/>
</dbReference>
<dbReference type="InterPro" id="IPR002941">
    <property type="entry name" value="DNA_methylase_N4/N6"/>
</dbReference>
<dbReference type="InterPro" id="IPR054557">
    <property type="entry name" value="NA-iREase1_dom"/>
</dbReference>
<dbReference type="EMBL" id="DTGT01000278">
    <property type="protein sequence ID" value="HGH61401.1"/>
    <property type="molecule type" value="Genomic_DNA"/>
</dbReference>
<dbReference type="InterPro" id="IPR001091">
    <property type="entry name" value="RM_Methyltransferase"/>
</dbReference>
<dbReference type="InterPro" id="IPR011856">
    <property type="entry name" value="tRNA_endonuc-like_dom_sf"/>
</dbReference>
<dbReference type="GO" id="GO:0008170">
    <property type="term" value="F:N-methyltransferase activity"/>
    <property type="evidence" value="ECO:0007669"/>
    <property type="project" value="InterPro"/>
</dbReference>
<evidence type="ECO:0000256" key="1">
    <source>
        <dbReference type="ARBA" id="ARBA00022603"/>
    </source>
</evidence>
<protein>
    <recommendedName>
        <fullName evidence="3">Methyltransferase</fullName>
        <ecNumber evidence="3">2.1.1.-</ecNumber>
    </recommendedName>
</protein>
<dbReference type="PANTHER" id="PTHR13370">
    <property type="entry name" value="RNA METHYLASE-RELATED"/>
    <property type="match status" value="1"/>
</dbReference>
<dbReference type="Pfam" id="PF22722">
    <property type="entry name" value="NA-iREase1"/>
    <property type="match status" value="1"/>
</dbReference>
<evidence type="ECO:0000256" key="3">
    <source>
        <dbReference type="RuleBase" id="RU362026"/>
    </source>
</evidence>
<dbReference type="Gene3D" id="3.40.50.150">
    <property type="entry name" value="Vaccinia Virus protein VP39"/>
    <property type="match status" value="1"/>
</dbReference>
<dbReference type="AlphaFoldDB" id="A0A7C4ASA5"/>
<dbReference type="InterPro" id="IPR029063">
    <property type="entry name" value="SAM-dependent_MTases_sf"/>
</dbReference>
<dbReference type="Pfam" id="PF01555">
    <property type="entry name" value="N6_N4_Mtase"/>
    <property type="match status" value="1"/>
</dbReference>
<evidence type="ECO:0000259" key="5">
    <source>
        <dbReference type="Pfam" id="PF22722"/>
    </source>
</evidence>
<dbReference type="GO" id="GO:0032259">
    <property type="term" value="P:methylation"/>
    <property type="evidence" value="ECO:0007669"/>
    <property type="project" value="UniProtKB-KW"/>
</dbReference>
<keyword evidence="1" id="KW-0489">Methyltransferase</keyword>
<feature type="domain" description="DNA methylase N-4/N-6" evidence="4">
    <location>
        <begin position="9"/>
        <end position="83"/>
    </location>
</feature>
<dbReference type="EC" id="2.1.1.-" evidence="3"/>
<reference evidence="6" key="1">
    <citation type="journal article" date="2020" name="mSystems">
        <title>Genome- and Community-Level Interaction Insights into Carbon Utilization and Element Cycling Functions of Hydrothermarchaeota in Hydrothermal Sediment.</title>
        <authorList>
            <person name="Zhou Z."/>
            <person name="Liu Y."/>
            <person name="Xu W."/>
            <person name="Pan J."/>
            <person name="Luo Z.H."/>
            <person name="Li M."/>
        </authorList>
    </citation>
    <scope>NUCLEOTIDE SEQUENCE [LARGE SCALE GENOMIC DNA]</scope>
    <source>
        <strain evidence="6">SpSt-769</strain>
    </source>
</reference>
<sequence length="277" mass="31074">MKEYLDEAPGAVLQDLWTDIRLAPTSKERLGYQTQKPEALLERIILTSSNERDVVLDPFCGCGTTVAVAERLNRRWIGIDITHLAIALMRSRLERTFGDQLSPYDVEGVPKDLAGARELASQNRYQFEWWALGLIDALPALDKRRAPDRGIDGYLKFPGEKRGSFETIVCQVKSGAVSVATVRELKGVMERERAAMGVLVTLQNPTHAMRKEAISAGFYQREILGTSKKFKKLQIVTIDELLKGKKVEYPSLSYFQGLKASRKSKNATPSQTDWIKG</sequence>
<evidence type="ECO:0000256" key="2">
    <source>
        <dbReference type="ARBA" id="ARBA00022679"/>
    </source>
</evidence>
<dbReference type="PRINTS" id="PR00508">
    <property type="entry name" value="S21N4MTFRASE"/>
</dbReference>
<evidence type="ECO:0000313" key="6">
    <source>
        <dbReference type="EMBL" id="HGH61401.1"/>
    </source>
</evidence>
<name>A0A7C4ASA5_9BACT</name>
<gene>
    <name evidence="6" type="ORF">ENV54_08900</name>
</gene>
<feature type="domain" description="NACHT-associated inactive Restriction Endonuclease 1 sensor" evidence="5">
    <location>
        <begin position="144"/>
        <end position="242"/>
    </location>
</feature>
<accession>A0A7C4ASA5</accession>
<comment type="caution">
    <text evidence="6">The sequence shown here is derived from an EMBL/GenBank/DDBJ whole genome shotgun (WGS) entry which is preliminary data.</text>
</comment>
<organism evidence="6">
    <name type="scientific">Desulfomonile tiedjei</name>
    <dbReference type="NCBI Taxonomy" id="2358"/>
    <lineage>
        <taxon>Bacteria</taxon>
        <taxon>Pseudomonadati</taxon>
        <taxon>Thermodesulfobacteriota</taxon>
        <taxon>Desulfomonilia</taxon>
        <taxon>Desulfomonilales</taxon>
        <taxon>Desulfomonilaceae</taxon>
        <taxon>Desulfomonile</taxon>
    </lineage>
</organism>
<keyword evidence="2" id="KW-0808">Transferase</keyword>